<feature type="region of interest" description="Disordered" evidence="1">
    <location>
        <begin position="38"/>
        <end position="67"/>
    </location>
</feature>
<proteinExistence type="predicted"/>
<protein>
    <recommendedName>
        <fullName evidence="4">Helix-turn-helix protein</fullName>
    </recommendedName>
</protein>
<comment type="caution">
    <text evidence="2">The sequence shown here is derived from an EMBL/GenBank/DDBJ whole genome shotgun (WGS) entry which is preliminary data.</text>
</comment>
<evidence type="ECO:0000313" key="3">
    <source>
        <dbReference type="Proteomes" id="UP001422759"/>
    </source>
</evidence>
<organism evidence="2 3">
    <name type="scientific">Kitasatospora kazusensis</name>
    <dbReference type="NCBI Taxonomy" id="407974"/>
    <lineage>
        <taxon>Bacteria</taxon>
        <taxon>Bacillati</taxon>
        <taxon>Actinomycetota</taxon>
        <taxon>Actinomycetes</taxon>
        <taxon>Kitasatosporales</taxon>
        <taxon>Streptomycetaceae</taxon>
        <taxon>Kitasatospora</taxon>
    </lineage>
</organism>
<evidence type="ECO:0000313" key="2">
    <source>
        <dbReference type="EMBL" id="GAA2137353.1"/>
    </source>
</evidence>
<evidence type="ECO:0008006" key="4">
    <source>
        <dbReference type="Google" id="ProtNLM"/>
    </source>
</evidence>
<name>A0ABP5L0T0_9ACTN</name>
<dbReference type="RefSeq" id="WP_344462592.1">
    <property type="nucleotide sequence ID" value="NZ_BAAANT010000007.1"/>
</dbReference>
<reference evidence="3" key="1">
    <citation type="journal article" date="2019" name="Int. J. Syst. Evol. Microbiol.">
        <title>The Global Catalogue of Microorganisms (GCM) 10K type strain sequencing project: providing services to taxonomists for standard genome sequencing and annotation.</title>
        <authorList>
            <consortium name="The Broad Institute Genomics Platform"/>
            <consortium name="The Broad Institute Genome Sequencing Center for Infectious Disease"/>
            <person name="Wu L."/>
            <person name="Ma J."/>
        </authorList>
    </citation>
    <scope>NUCLEOTIDE SEQUENCE [LARGE SCALE GENOMIC DNA]</scope>
    <source>
        <strain evidence="3">JCM 14560</strain>
    </source>
</reference>
<gene>
    <name evidence="2" type="ORF">GCM10009760_17750</name>
</gene>
<keyword evidence="3" id="KW-1185">Reference proteome</keyword>
<dbReference type="EMBL" id="BAAANT010000007">
    <property type="protein sequence ID" value="GAA2137353.1"/>
    <property type="molecule type" value="Genomic_DNA"/>
</dbReference>
<dbReference type="PROSITE" id="PS51257">
    <property type="entry name" value="PROKAR_LIPOPROTEIN"/>
    <property type="match status" value="1"/>
</dbReference>
<accession>A0ABP5L0T0</accession>
<feature type="compositionally biased region" description="Gly residues" evidence="1">
    <location>
        <begin position="38"/>
        <end position="48"/>
    </location>
</feature>
<sequence length="67" mass="6680">MNWIVRRYEGGETMVALAAVLGRSFGSVAAATGCESGGAGRWGSGDAGPGQVPSRAVGSPQCASPRL</sequence>
<evidence type="ECO:0000256" key="1">
    <source>
        <dbReference type="SAM" id="MobiDB-lite"/>
    </source>
</evidence>
<dbReference type="Proteomes" id="UP001422759">
    <property type="component" value="Unassembled WGS sequence"/>
</dbReference>